<dbReference type="Proteomes" id="UP001609186">
    <property type="component" value="Unassembled WGS sequence"/>
</dbReference>
<gene>
    <name evidence="1" type="ORF">ACGTRS_33075</name>
</gene>
<keyword evidence="2" id="KW-1185">Reference proteome</keyword>
<sequence>MPRDDLVGIAIEGFGTEDQKLVTAEANEIADAVLYFGRRATFSEARQVVVVQVKYSKAAEIKPFRVSDAKKTLDKFAGIYRAHKRDHGTETARDKLRFELVTNRPIAAVFTNALLGLARGDLLDGETKEQATQITAACKLRGKDLAEFAARVVMVGLTGDLRSNKEQLAITLADWSPARDHMAAIRLNSIREMARDKAGLAKQHRNVIARTDVFAALQLSDDRDLLPCPASFPEVGAIVDRVQLDDAIARIPRLTKPLVVHAEGGVGKTVFMTSLAARLSSSHETVLFDCFGMGQYRAPDDARHLPGRGLVHIANDLACRGLCDPLLPSTSNSEDIVRAFRVRLEQAVATLRLGSVDRQLILFLDAIDNANELARDRGQDAFPKLLLQSLEHGIPIPGLQVVVSARSHRRQAATGGASCEELELRPFTEPETHTFLGSRISKLTEAMVQVAQSRSLGNARVLEHLAKEPDLLAPSEIGKLIELDDLIRQRISDALVEARRLGNTDANIRAFLAGLATLPPPVPLKEFAQVNGMPEGAVRSFAADLAPLLEQTSHGLMFRDEPTETLIRHDYAADATTLRILADNLLAMQSTSVYAATTLPELLLQLSDGDRLFQLAFDERLPTAITSKVGQQAIRHARLRAAVGHSVRESELDHLVPLLVEMSTLASVDQRGTQYLLDHPDLVVTARDIDSLRRLFEARTKWAGSRHARLAIAHALMGESADAVRHAQWVSEWRAHYYQQKPDHFQDRASPTVMDMAAIPFCHLANGNGEAAAHDLEGWIDWYAYDVAKATFEMASRPESRLLFAPDVMDRYLASLNTFGPLAAAVRYATSDENRRRDLIVTLARVCANEKAVDLGKDHHRTGQPAIVRGLLEAAAAAIALEMPVEAKAIVDALPPVPPTLHSFREPHWAGEVYPFVARQVIARIADGEPIYDRHLLPRELIEFAQKVPADTRGSEFRKELQAVLEAEYRAKGKSPDAKERISYDDKTSAERFLDQHLSTWVKVANAFAQALGSGHGRAAATLSPLTSLWKQLRVKEDHYSGSKNTQRQHNAVGERLLTLALVANLDVNPSELSTFVTAAAEPGATPVPKIIELVELLAARPAFQALAGALAVKVSTAIEQENEVGERAEHFARLGQALAVASPSEAVEYFRRGLDQLDAIGSGDYRFVDGLMHLASTLKGDHIDDRDSHALSNICELNLGEERKFHWGMFGNAMSRASGLKGLAKLARWQDRDRISLDYTLLPYLRALVEDDQLDPDLAVILLRLSNPAELYVCGTEQLVATLETKVCRHQVLLVRELVAQYLQNNPGSLSSETPRVLAQFAKNVLGENSRECGYLLAAAERIEVACDDYNTLNNWRPSEPRHSAVERQSEEAAARTAVLALAADLNPLDDVSVARALDAACAVRIGMRFSRDVLDVLRAKVAFSDWPQYIKLIARQGLLDLYDKEYELRQCKEQWSGASLAVSKALRDCAEIIVCENALEFISSDYLSTYHVKAFQDVCGVDRCTLLMFLIRELSHPKSPVPASVWLNFAAEFNELAMPGVGQTALTRLLQSGPAKLASSAEDGPWKPELYSNGDPVETTAGLIWFVLGSPVGERRWMAAHSLRTAIRLSRADVLDAVITHFDRRCSPCFQAPELPFYYLHAQLWLLIAMARIAPDAPAEIARHSTFLEKIAFDPLDKHVLRKHFAARALNACVQRGEITLSKSKMKVLDAVNCSPYPFKRSKDYVGNSYRRSRPEGVDRPKPELHLDYDFDKDDVAHMANLFRHPHWETVDAVTVWVRRHDAGITHMHETKGRLQSGRDYVRGINPDYHTYGEQLCWHALYGVAGDLLAGHPVVRGPYDDNDPWGKWLGRQVLTHADGLWLADGTDWQPVDTWNTLRVVGQKGVELTSDSATLQALLGIESAVGDWLVVDGDWNSTEGIGICVMSALAPRGESVALAEAVAAADPFQAYFPRLRPYEDDDASEAQRNAPYLPWIVVPDDDARLDEADSLGASAAASRRRLSQAAIDFGQLTSTDAFGRAWVNPSREVLVRSEVWMDSSHRRQRRAMGARLLCRASLIHEYLADNDADLLLLVRLRSYNEGYGRERSRFWHTTGVVRVTPSLAISFYPGRANELHESKY</sequence>
<evidence type="ECO:0000313" key="1">
    <source>
        <dbReference type="EMBL" id="MFH5256074.1"/>
    </source>
</evidence>
<accession>A0ABW7LDC5</accession>
<evidence type="ECO:0008006" key="3">
    <source>
        <dbReference type="Google" id="ProtNLM"/>
    </source>
</evidence>
<dbReference type="SUPFAM" id="SSF52540">
    <property type="entry name" value="P-loop containing nucleoside triphosphate hydrolases"/>
    <property type="match status" value="1"/>
</dbReference>
<name>A0ABW7LDC5_9BURK</name>
<evidence type="ECO:0000313" key="2">
    <source>
        <dbReference type="Proteomes" id="UP001609186"/>
    </source>
</evidence>
<dbReference type="EMBL" id="JBIMPM010000090">
    <property type="protein sequence ID" value="MFH5256074.1"/>
    <property type="molecule type" value="Genomic_DNA"/>
</dbReference>
<proteinExistence type="predicted"/>
<protein>
    <recommendedName>
        <fullName evidence="3">NACHT domain-containing protein</fullName>
    </recommendedName>
</protein>
<dbReference type="InterPro" id="IPR027417">
    <property type="entry name" value="P-loop_NTPase"/>
</dbReference>
<reference evidence="1 2" key="1">
    <citation type="submission" date="2024-10" db="EMBL/GenBank/DDBJ databases">
        <title>Burkholderia semiarida in Mexico.</title>
        <authorList>
            <person name="Estrada P."/>
        </authorList>
    </citation>
    <scope>NUCLEOTIDE SEQUENCE [LARGE SCALE GENOMIC DNA]</scope>
    <source>
        <strain evidence="1 2">CLM7-1</strain>
    </source>
</reference>
<comment type="caution">
    <text evidence="1">The sequence shown here is derived from an EMBL/GenBank/DDBJ whole genome shotgun (WGS) entry which is preliminary data.</text>
</comment>
<organism evidence="1 2">
    <name type="scientific">Burkholderia semiarida</name>
    <dbReference type="NCBI Taxonomy" id="2843303"/>
    <lineage>
        <taxon>Bacteria</taxon>
        <taxon>Pseudomonadati</taxon>
        <taxon>Pseudomonadota</taxon>
        <taxon>Betaproteobacteria</taxon>
        <taxon>Burkholderiales</taxon>
        <taxon>Burkholderiaceae</taxon>
        <taxon>Burkholderia</taxon>
        <taxon>Burkholderia cepacia complex</taxon>
    </lineage>
</organism>
<dbReference type="RefSeq" id="WP_395131957.1">
    <property type="nucleotide sequence ID" value="NZ_JBIMPM010000090.1"/>
</dbReference>